<dbReference type="PANTHER" id="PTHR43072">
    <property type="entry name" value="N-ACETYLTRANSFERASE"/>
    <property type="match status" value="1"/>
</dbReference>
<gene>
    <name evidence="2" type="ORF">AE618_25190</name>
</gene>
<reference evidence="2 3" key="1">
    <citation type="submission" date="2015-07" db="EMBL/GenBank/DDBJ databases">
        <title>Whole genome sequencing of Bosea vaviloviae isolated from cave pool.</title>
        <authorList>
            <person name="Tan N.E.H."/>
            <person name="Lee Y.P."/>
            <person name="Gan H.M."/>
            <person name="Barton H."/>
            <person name="Savka M.A."/>
        </authorList>
    </citation>
    <scope>NUCLEOTIDE SEQUENCE [LARGE SCALE GENOMIC DNA]</scope>
    <source>
        <strain evidence="2 3">SD260</strain>
    </source>
</reference>
<dbReference type="Proteomes" id="UP000037822">
    <property type="component" value="Unassembled WGS sequence"/>
</dbReference>
<dbReference type="EMBL" id="LGSZ01000080">
    <property type="protein sequence ID" value="KPH75063.1"/>
    <property type="molecule type" value="Genomic_DNA"/>
</dbReference>
<name>A0A0N1EZA4_9HYPH</name>
<dbReference type="PANTHER" id="PTHR43072:SF8">
    <property type="entry name" value="ACYLTRANSFERASE FABY-RELATED"/>
    <property type="match status" value="1"/>
</dbReference>
<organism evidence="2 3">
    <name type="scientific">Bosea vaviloviae</name>
    <dbReference type="NCBI Taxonomy" id="1526658"/>
    <lineage>
        <taxon>Bacteria</taxon>
        <taxon>Pseudomonadati</taxon>
        <taxon>Pseudomonadota</taxon>
        <taxon>Alphaproteobacteria</taxon>
        <taxon>Hyphomicrobiales</taxon>
        <taxon>Boseaceae</taxon>
        <taxon>Bosea</taxon>
    </lineage>
</organism>
<dbReference type="GO" id="GO:0016747">
    <property type="term" value="F:acyltransferase activity, transferring groups other than amino-acyl groups"/>
    <property type="evidence" value="ECO:0007669"/>
    <property type="project" value="InterPro"/>
</dbReference>
<comment type="caution">
    <text evidence="2">The sequence shown here is derived from an EMBL/GenBank/DDBJ whole genome shotgun (WGS) entry which is preliminary data.</text>
</comment>
<dbReference type="PROSITE" id="PS51186">
    <property type="entry name" value="GNAT"/>
    <property type="match status" value="1"/>
</dbReference>
<evidence type="ECO:0000259" key="1">
    <source>
        <dbReference type="PROSITE" id="PS51186"/>
    </source>
</evidence>
<proteinExistence type="predicted"/>
<evidence type="ECO:0000313" key="3">
    <source>
        <dbReference type="Proteomes" id="UP000037822"/>
    </source>
</evidence>
<protein>
    <submittedName>
        <fullName evidence="2">GCN5 family acetyltransferase</fullName>
    </submittedName>
</protein>
<evidence type="ECO:0000313" key="2">
    <source>
        <dbReference type="EMBL" id="KPH75063.1"/>
    </source>
</evidence>
<dbReference type="PATRIC" id="fig|1526658.3.peg.2433"/>
<dbReference type="Gene3D" id="3.40.630.30">
    <property type="match status" value="1"/>
</dbReference>
<dbReference type="InterPro" id="IPR016181">
    <property type="entry name" value="Acyl_CoA_acyltransferase"/>
</dbReference>
<feature type="domain" description="N-acetyltransferase" evidence="1">
    <location>
        <begin position="4"/>
        <end position="169"/>
    </location>
</feature>
<dbReference type="InterPro" id="IPR000182">
    <property type="entry name" value="GNAT_dom"/>
</dbReference>
<dbReference type="AlphaFoldDB" id="A0A0N1EZA4"/>
<dbReference type="Pfam" id="PF13420">
    <property type="entry name" value="Acetyltransf_4"/>
    <property type="match status" value="1"/>
</dbReference>
<dbReference type="RefSeq" id="WP_054211812.1">
    <property type="nucleotide sequence ID" value="NZ_LGSZ01000080.1"/>
</dbReference>
<keyword evidence="2" id="KW-0808">Transferase</keyword>
<accession>A0A0N1EZA4</accession>
<keyword evidence="3" id="KW-1185">Reference proteome</keyword>
<dbReference type="SUPFAM" id="SSF55729">
    <property type="entry name" value="Acyl-CoA N-acyltransferases (Nat)"/>
    <property type="match status" value="1"/>
</dbReference>
<dbReference type="OrthoDB" id="5459937at2"/>
<sequence>MTMLSIRPATAHDIPAIAAIYGDAVRNGTASWELEPPDEAELLRRLNAILAGGYPYLAAERDGLLLGYAYASAYRPRPAYRATVENSIYIAAGAQGAGIGSALLAALMHDCAGRGFRQMIAVIGDGTGASIGSRRLHERAGFRLIGVAETIGFKHGRWLDQMLMQKELGEGSETPPAA</sequence>